<dbReference type="InterPro" id="IPR011990">
    <property type="entry name" value="TPR-like_helical_dom_sf"/>
</dbReference>
<protein>
    <recommendedName>
        <fullName evidence="3">Tetratricopeptide repeat protein</fullName>
    </recommendedName>
</protein>
<reference evidence="1 2" key="1">
    <citation type="submission" date="2018-03" db="EMBL/GenBank/DDBJ databases">
        <title>Genome sequence of Clostridium liquoris DSM 100320.</title>
        <authorList>
            <person name="Poehlein A."/>
            <person name="Daniel R."/>
        </authorList>
    </citation>
    <scope>NUCLEOTIDE SEQUENCE [LARGE SCALE GENOMIC DNA]</scope>
    <source>
        <strain evidence="1 2">DSM 100320</strain>
    </source>
</reference>
<proteinExistence type="predicted"/>
<evidence type="ECO:0008006" key="3">
    <source>
        <dbReference type="Google" id="ProtNLM"/>
    </source>
</evidence>
<evidence type="ECO:0000313" key="2">
    <source>
        <dbReference type="Proteomes" id="UP000239706"/>
    </source>
</evidence>
<dbReference type="Gene3D" id="1.25.40.10">
    <property type="entry name" value="Tetratricopeptide repeat domain"/>
    <property type="match status" value="1"/>
</dbReference>
<dbReference type="RefSeq" id="WP_106064232.1">
    <property type="nucleotide sequence ID" value="NZ_PVXO01000058.1"/>
</dbReference>
<evidence type="ECO:0000313" key="1">
    <source>
        <dbReference type="EMBL" id="PRR77779.1"/>
    </source>
</evidence>
<name>A0A2T0B1T1_9CLOT</name>
<accession>A0A2T0B1T1</accession>
<dbReference type="SUPFAM" id="SSF48452">
    <property type="entry name" value="TPR-like"/>
    <property type="match status" value="1"/>
</dbReference>
<organism evidence="1 2">
    <name type="scientific">Clostridium liquoris</name>
    <dbReference type="NCBI Taxonomy" id="1289519"/>
    <lineage>
        <taxon>Bacteria</taxon>
        <taxon>Bacillati</taxon>
        <taxon>Bacillota</taxon>
        <taxon>Clostridia</taxon>
        <taxon>Eubacteriales</taxon>
        <taxon>Clostridiaceae</taxon>
        <taxon>Clostridium</taxon>
    </lineage>
</organism>
<gene>
    <name evidence="1" type="ORF">CLLI_21670</name>
</gene>
<comment type="caution">
    <text evidence="1">The sequence shown here is derived from an EMBL/GenBank/DDBJ whole genome shotgun (WGS) entry which is preliminary data.</text>
</comment>
<sequence>MRIVFCNIGWMKGYRGVKKEDPITLGGAYVDKSHQGAEQYNFLNTDGHYYGYVCTKSNGSKENELHIEKIDSAFEGKEFIDEVLVVWVSKRPNDKVGNRIIGWYENARVYRYYQENAVAFYNIKANVEDCVLIPPMYRSYVIYQARVIGAGKGMGQSNIWVPKGEEAEEIVENCTNYIQGYYYERYDEPIREGQLSFITKDDVGDLESYAKRGDKLLEKNPLKAIQYYNKVIHEKGEDLNILYNKALGLANLRLYSKSREMFKYILTKDNNNKKAREKIEELDKLLKDVI</sequence>
<dbReference type="AlphaFoldDB" id="A0A2T0B1T1"/>
<dbReference type="OrthoDB" id="5678128at2"/>
<keyword evidence="2" id="KW-1185">Reference proteome</keyword>
<dbReference type="Proteomes" id="UP000239706">
    <property type="component" value="Unassembled WGS sequence"/>
</dbReference>
<dbReference type="EMBL" id="PVXO01000058">
    <property type="protein sequence ID" value="PRR77779.1"/>
    <property type="molecule type" value="Genomic_DNA"/>
</dbReference>